<keyword evidence="6" id="KW-1185">Reference proteome</keyword>
<sequence>MDPASAFGLAVNVLTVVDFARKILSAASEIYSAGQTNIAADRDLVAKDLESCCQKLASFERPALETQDGVSTPHTINDDIAALWRLATETKLIAVDIQRHLARSQGNRTAFSSVRNALRTVWGEQDMKEKMERLHLIRNELQFRIIVSLKANTDMAAMSNSIALQKLDEGTRSIIKALLADGSTTRSQMASQISNIEQKLNQYIEVSTFLTNTHHAETIDTIRSSGPKSTSNNNAVTERTIVDNILGALWFSKMKDRYDDIETAHRKTYEWVFSGSEEQKGDSHSFKNWVESSHSLFWVSGRAGTGKSTLMKYLTLDVRAGEAFRRWAGHHDLVMANHWFWSQGTEELHKSLRGLLQVIFYEIIKAAPAYGKLLFPDQFLVERQRWQRDFPTLHELKRAFKRLVTTSSPPAYVALFIDGLDEYAGSHYDHVELCESLGSVAHSKHIKIVVSSRPENAFESAFTECSKLHLHELTLKDRTEYVADRLACHRRIDYLTEQTEDGAENLRRLMSSAVEKSEGVFLWLQLVVQSLLEEMNDCDTIVDLQHILDQLPSGIESLFSHTMLRIRGDHRNKGMHLLHLVRRNFDLERMLTPWHYAPSYGLTKTPPAHRLTAIGVSVTHSEVSNIITQEVRQLGAETLKDTVNKVDYRLRSWCAGLLELRKPAVSHPIHSAALSLDLEVKFLHQSVAEFLDQPEYRQALETAVEINAFDPDIALIKGFLTRLKATPEAWLRWKIGHPSLEWNYAELILRLARHIRQSNAAAVISLLDELDRVMQHIKANYWTTPTPKHWSIATQRRFRLDHWTNYFPWNAQWVGQTDMLYFGNILETDESAYPTFLSFAISYGLADYAAVKLASFEQQSSLFTRGVPFLSAACRPPAALVAVPGIIRPSSIVRLLELGADPNQAYSTVVNAGAVTTPWKELMRTLHDLRIINLEGALQLADILTSMIESGADPNAEVTFEERKRSIRDRIVYRYMVRNPLQLIQHAFIYTFEAFPPAIYESLVDYDELLREYRPSRRSRCETWVGEFVPFEDLDSSWVMSDYPWINYFGSMHRPDPELPRISHDEIDRIKEMGRRLLDLLKQKGATERTITTQTSSTQAGPSSVISSEELALRRRRRN</sequence>
<dbReference type="InterPro" id="IPR056884">
    <property type="entry name" value="NPHP3-like_N"/>
</dbReference>
<keyword evidence="1" id="KW-0677">Repeat</keyword>
<gene>
    <name evidence="5" type="ORF">CI238_00028</name>
</gene>
<dbReference type="Gene3D" id="3.40.50.300">
    <property type="entry name" value="P-loop containing nucleotide triphosphate hydrolases"/>
    <property type="match status" value="1"/>
</dbReference>
<dbReference type="PANTHER" id="PTHR10039:SF5">
    <property type="entry name" value="NACHT DOMAIN-CONTAINING PROTEIN"/>
    <property type="match status" value="1"/>
</dbReference>
<protein>
    <submittedName>
        <fullName evidence="5">Small s protein</fullName>
    </submittedName>
</protein>
<dbReference type="AlphaFoldDB" id="A0A166QYU9"/>
<dbReference type="Pfam" id="PF24883">
    <property type="entry name" value="NPHP3_N"/>
    <property type="match status" value="1"/>
</dbReference>
<accession>A0A166QYU9</accession>
<dbReference type="PANTHER" id="PTHR10039">
    <property type="entry name" value="AMELOGENIN"/>
    <property type="match status" value="1"/>
</dbReference>
<feature type="domain" description="DUF7791" evidence="4">
    <location>
        <begin position="631"/>
        <end position="727"/>
    </location>
</feature>
<comment type="caution">
    <text evidence="5">The sequence shown here is derived from an EMBL/GenBank/DDBJ whole genome shotgun (WGS) entry which is preliminary data.</text>
</comment>
<feature type="compositionally biased region" description="Low complexity" evidence="2">
    <location>
        <begin position="1090"/>
        <end position="1099"/>
    </location>
</feature>
<name>A0A166QYU9_COLIC</name>
<dbReference type="Proteomes" id="UP000076584">
    <property type="component" value="Unassembled WGS sequence"/>
</dbReference>
<feature type="domain" description="Nephrocystin 3-like N-terminal" evidence="3">
    <location>
        <begin position="282"/>
        <end position="453"/>
    </location>
</feature>
<evidence type="ECO:0000259" key="3">
    <source>
        <dbReference type="Pfam" id="PF24883"/>
    </source>
</evidence>
<evidence type="ECO:0000313" key="5">
    <source>
        <dbReference type="EMBL" id="KZL68530.1"/>
    </source>
</evidence>
<dbReference type="InterPro" id="IPR056693">
    <property type="entry name" value="DUF7791"/>
</dbReference>
<evidence type="ECO:0000313" key="6">
    <source>
        <dbReference type="Proteomes" id="UP000076584"/>
    </source>
</evidence>
<evidence type="ECO:0000256" key="1">
    <source>
        <dbReference type="ARBA" id="ARBA00022737"/>
    </source>
</evidence>
<dbReference type="SUPFAM" id="SSF52540">
    <property type="entry name" value="P-loop containing nucleoside triphosphate hydrolases"/>
    <property type="match status" value="1"/>
</dbReference>
<dbReference type="Pfam" id="PF25053">
    <property type="entry name" value="DUF7791"/>
    <property type="match status" value="1"/>
</dbReference>
<feature type="region of interest" description="Disordered" evidence="2">
    <location>
        <begin position="1088"/>
        <end position="1119"/>
    </location>
</feature>
<dbReference type="InterPro" id="IPR027417">
    <property type="entry name" value="P-loop_NTPase"/>
</dbReference>
<reference evidence="5 6" key="1">
    <citation type="submission" date="2015-06" db="EMBL/GenBank/DDBJ databases">
        <title>Survival trade-offs in plant roots during colonization by closely related pathogenic and mutualistic fungi.</title>
        <authorList>
            <person name="Hacquard S."/>
            <person name="Kracher B."/>
            <person name="Hiruma K."/>
            <person name="Weinman A."/>
            <person name="Muench P."/>
            <person name="Garrido Oter R."/>
            <person name="Ver Loren van Themaat E."/>
            <person name="Dallerey J.-F."/>
            <person name="Damm U."/>
            <person name="Henrissat B."/>
            <person name="Lespinet O."/>
            <person name="Thon M."/>
            <person name="Kemen E."/>
            <person name="McHardy A.C."/>
            <person name="Schulze-Lefert P."/>
            <person name="O'Connell R.J."/>
        </authorList>
    </citation>
    <scope>NUCLEOTIDE SEQUENCE [LARGE SCALE GENOMIC DNA]</scope>
    <source>
        <strain evidence="5 6">MAFF 238704</strain>
    </source>
</reference>
<dbReference type="EMBL" id="LFIW01002504">
    <property type="protein sequence ID" value="KZL68530.1"/>
    <property type="molecule type" value="Genomic_DNA"/>
</dbReference>
<proteinExistence type="predicted"/>
<evidence type="ECO:0000259" key="4">
    <source>
        <dbReference type="Pfam" id="PF25053"/>
    </source>
</evidence>
<evidence type="ECO:0000256" key="2">
    <source>
        <dbReference type="SAM" id="MobiDB-lite"/>
    </source>
</evidence>
<organism evidence="5 6">
    <name type="scientific">Colletotrichum incanum</name>
    <name type="common">Soybean anthracnose fungus</name>
    <dbReference type="NCBI Taxonomy" id="1573173"/>
    <lineage>
        <taxon>Eukaryota</taxon>
        <taxon>Fungi</taxon>
        <taxon>Dikarya</taxon>
        <taxon>Ascomycota</taxon>
        <taxon>Pezizomycotina</taxon>
        <taxon>Sordariomycetes</taxon>
        <taxon>Hypocreomycetidae</taxon>
        <taxon>Glomerellales</taxon>
        <taxon>Glomerellaceae</taxon>
        <taxon>Colletotrichum</taxon>
        <taxon>Colletotrichum spaethianum species complex</taxon>
    </lineage>
</organism>